<keyword evidence="8" id="KW-0812">Transmembrane</keyword>
<evidence type="ECO:0000256" key="4">
    <source>
        <dbReference type="ARBA" id="ARBA00022553"/>
    </source>
</evidence>
<keyword evidence="8" id="KW-0472">Membrane</keyword>
<dbReference type="CDD" id="cd00082">
    <property type="entry name" value="HisKA"/>
    <property type="match status" value="1"/>
</dbReference>
<comment type="caution">
    <text evidence="11">The sequence shown here is derived from an EMBL/GenBank/DDBJ whole genome shotgun (WGS) entry which is preliminary data.</text>
</comment>
<evidence type="ECO:0000256" key="1">
    <source>
        <dbReference type="ARBA" id="ARBA00000085"/>
    </source>
</evidence>
<evidence type="ECO:0000256" key="5">
    <source>
        <dbReference type="ARBA" id="ARBA00022679"/>
    </source>
</evidence>
<dbReference type="RefSeq" id="WP_094279478.1">
    <property type="nucleotide sequence ID" value="NZ_NQJF01000015.1"/>
</dbReference>
<dbReference type="PROSITE" id="PS50109">
    <property type="entry name" value="HIS_KIN"/>
    <property type="match status" value="1"/>
</dbReference>
<dbReference type="Pfam" id="PF02518">
    <property type="entry name" value="HATPase_c"/>
    <property type="match status" value="1"/>
</dbReference>
<dbReference type="EC" id="2.7.13.3" evidence="3"/>
<dbReference type="SMART" id="SM00387">
    <property type="entry name" value="HATPase_c"/>
    <property type="match status" value="1"/>
</dbReference>
<evidence type="ECO:0000313" key="13">
    <source>
        <dbReference type="Proteomes" id="UP000243640"/>
    </source>
</evidence>
<dbReference type="Proteomes" id="UP000243640">
    <property type="component" value="Unassembled WGS sequence"/>
</dbReference>
<keyword evidence="6 12" id="KW-0418">Kinase</keyword>
<dbReference type="GO" id="GO:0000155">
    <property type="term" value="F:phosphorelay sensor kinase activity"/>
    <property type="evidence" value="ECO:0007669"/>
    <property type="project" value="InterPro"/>
</dbReference>
<comment type="catalytic activity">
    <reaction evidence="1">
        <text>ATP + protein L-histidine = ADP + protein N-phospho-L-histidine.</text>
        <dbReference type="EC" id="2.7.13.3"/>
    </reaction>
</comment>
<evidence type="ECO:0000259" key="9">
    <source>
        <dbReference type="PROSITE" id="PS50109"/>
    </source>
</evidence>
<gene>
    <name evidence="11" type="ORF">B6S09_15895</name>
    <name evidence="12" type="ORF">LY04_02994</name>
</gene>
<evidence type="ECO:0000313" key="11">
    <source>
        <dbReference type="EMBL" id="OYD21407.1"/>
    </source>
</evidence>
<keyword evidence="4" id="KW-0597">Phosphoprotein</keyword>
<feature type="coiled-coil region" evidence="7">
    <location>
        <begin position="77"/>
        <end position="104"/>
    </location>
</feature>
<proteinExistence type="predicted"/>
<dbReference type="EMBL" id="SODO01000014">
    <property type="protein sequence ID" value="TDW56372.1"/>
    <property type="molecule type" value="Genomic_DNA"/>
</dbReference>
<dbReference type="Pfam" id="PF00672">
    <property type="entry name" value="HAMP"/>
    <property type="match status" value="1"/>
</dbReference>
<dbReference type="OrthoDB" id="9810730at2"/>
<dbReference type="SUPFAM" id="SSF47384">
    <property type="entry name" value="Homodimeric domain of signal transducing histidine kinase"/>
    <property type="match status" value="1"/>
</dbReference>
<dbReference type="InterPro" id="IPR005467">
    <property type="entry name" value="His_kinase_dom"/>
</dbReference>
<feature type="transmembrane region" description="Helical" evidence="8">
    <location>
        <begin position="15"/>
        <end position="34"/>
    </location>
</feature>
<dbReference type="SUPFAM" id="SSF55874">
    <property type="entry name" value="ATPase domain of HSP90 chaperone/DNA topoisomerase II/histidine kinase"/>
    <property type="match status" value="1"/>
</dbReference>
<feature type="transmembrane region" description="Helical" evidence="8">
    <location>
        <begin position="188"/>
        <end position="207"/>
    </location>
</feature>
<dbReference type="Gene3D" id="1.10.287.130">
    <property type="match status" value="1"/>
</dbReference>
<dbReference type="EMBL" id="NQJF01000015">
    <property type="protein sequence ID" value="OYD21407.1"/>
    <property type="molecule type" value="Genomic_DNA"/>
</dbReference>
<evidence type="ECO:0000256" key="3">
    <source>
        <dbReference type="ARBA" id="ARBA00012438"/>
    </source>
</evidence>
<dbReference type="Proteomes" id="UP000295058">
    <property type="component" value="Unassembled WGS sequence"/>
</dbReference>
<dbReference type="GO" id="GO:0016020">
    <property type="term" value="C:membrane"/>
    <property type="evidence" value="ECO:0007669"/>
    <property type="project" value="UniProtKB-SubCell"/>
</dbReference>
<keyword evidence="8" id="KW-1133">Transmembrane helix</keyword>
<protein>
    <recommendedName>
        <fullName evidence="3">histidine kinase</fullName>
        <ecNumber evidence="3">2.7.13.3</ecNumber>
    </recommendedName>
</protein>
<feature type="domain" description="Histidine kinase" evidence="9">
    <location>
        <begin position="284"/>
        <end position="475"/>
    </location>
</feature>
<keyword evidence="5" id="KW-0808">Transferase</keyword>
<dbReference type="SMART" id="SM00388">
    <property type="entry name" value="HisKA"/>
    <property type="match status" value="1"/>
</dbReference>
<reference evidence="12 14" key="2">
    <citation type="submission" date="2019-03" db="EMBL/GenBank/DDBJ databases">
        <title>Genomic Encyclopedia of Archaeal and Bacterial Type Strains, Phase II (KMG-II): from individual species to whole genera.</title>
        <authorList>
            <person name="Goeker M."/>
        </authorList>
    </citation>
    <scope>NUCLEOTIDE SEQUENCE [LARGE SCALE GENOMIC DNA]</scope>
    <source>
        <strain evidence="12 14">DSM 15594</strain>
    </source>
</reference>
<evidence type="ECO:0000313" key="12">
    <source>
        <dbReference type="EMBL" id="TDW56372.1"/>
    </source>
</evidence>
<dbReference type="Pfam" id="PF00512">
    <property type="entry name" value="HisKA"/>
    <property type="match status" value="1"/>
</dbReference>
<dbReference type="SMART" id="SM00304">
    <property type="entry name" value="HAMP"/>
    <property type="match status" value="1"/>
</dbReference>
<dbReference type="InterPro" id="IPR036890">
    <property type="entry name" value="HATPase_C_sf"/>
</dbReference>
<dbReference type="InterPro" id="IPR003594">
    <property type="entry name" value="HATPase_dom"/>
</dbReference>
<dbReference type="Gene3D" id="3.30.565.10">
    <property type="entry name" value="Histidine kinase-like ATPase, C-terminal domain"/>
    <property type="match status" value="1"/>
</dbReference>
<accession>A0A235CBN5</accession>
<name>A0A235CBN5_9GAMM</name>
<evidence type="ECO:0000256" key="2">
    <source>
        <dbReference type="ARBA" id="ARBA00004370"/>
    </source>
</evidence>
<dbReference type="InterPro" id="IPR003661">
    <property type="entry name" value="HisK_dim/P_dom"/>
</dbReference>
<feature type="domain" description="HAMP" evidence="10">
    <location>
        <begin position="219"/>
        <end position="267"/>
    </location>
</feature>
<evidence type="ECO:0000256" key="7">
    <source>
        <dbReference type="SAM" id="Coils"/>
    </source>
</evidence>
<dbReference type="InterPro" id="IPR003660">
    <property type="entry name" value="HAMP_dom"/>
</dbReference>
<evidence type="ECO:0000256" key="8">
    <source>
        <dbReference type="SAM" id="Phobius"/>
    </source>
</evidence>
<dbReference type="SUPFAM" id="SSF158472">
    <property type="entry name" value="HAMP domain-like"/>
    <property type="match status" value="1"/>
</dbReference>
<dbReference type="AlphaFoldDB" id="A0A235CBN5"/>
<organism evidence="11 13">
    <name type="scientific">Oceanimonas baumannii</name>
    <dbReference type="NCBI Taxonomy" id="129578"/>
    <lineage>
        <taxon>Bacteria</taxon>
        <taxon>Pseudomonadati</taxon>
        <taxon>Pseudomonadota</taxon>
        <taxon>Gammaproteobacteria</taxon>
        <taxon>Aeromonadales</taxon>
        <taxon>Aeromonadaceae</taxon>
        <taxon>Oceanimonas</taxon>
    </lineage>
</organism>
<reference evidence="11 13" key="1">
    <citation type="submission" date="2017-08" db="EMBL/GenBank/DDBJ databases">
        <title>Draft Genome Sequence of the Marine Bacterium Oceanimonas baumannii ATCC 700832.</title>
        <authorList>
            <person name="Mcclelland W.D."/>
            <person name="Brennan M.A."/>
            <person name="Trachtenberg A.M."/>
            <person name="Maclea K.S."/>
        </authorList>
    </citation>
    <scope>NUCLEOTIDE SEQUENCE [LARGE SCALE GENOMIC DNA]</scope>
    <source>
        <strain evidence="11 13">ATCC 700832</strain>
    </source>
</reference>
<dbReference type="PANTHER" id="PTHR43047">
    <property type="entry name" value="TWO-COMPONENT HISTIDINE PROTEIN KINASE"/>
    <property type="match status" value="1"/>
</dbReference>
<evidence type="ECO:0000313" key="14">
    <source>
        <dbReference type="Proteomes" id="UP000295058"/>
    </source>
</evidence>
<keyword evidence="14" id="KW-1185">Reference proteome</keyword>
<keyword evidence="7" id="KW-0175">Coiled coil</keyword>
<dbReference type="InterPro" id="IPR036097">
    <property type="entry name" value="HisK_dim/P_sf"/>
</dbReference>
<evidence type="ECO:0000256" key="6">
    <source>
        <dbReference type="ARBA" id="ARBA00022777"/>
    </source>
</evidence>
<evidence type="ECO:0000259" key="10">
    <source>
        <dbReference type="PROSITE" id="PS50885"/>
    </source>
</evidence>
<comment type="subcellular location">
    <subcellularLocation>
        <location evidence="2">Membrane</location>
    </subcellularLocation>
</comment>
<dbReference type="PROSITE" id="PS50885">
    <property type="entry name" value="HAMP"/>
    <property type="match status" value="1"/>
</dbReference>
<dbReference type="Gene3D" id="6.10.340.10">
    <property type="match status" value="1"/>
</dbReference>
<dbReference type="CDD" id="cd06225">
    <property type="entry name" value="HAMP"/>
    <property type="match status" value="1"/>
</dbReference>
<sequence>MIARWFSNLSLTSKIMLMVGLLSVMAVMITLYSLRTLQQVDNDYRFLLNNDAQAAILFGDAALELSLASRVVLSVLTEEESEQMKAAQTQLSRHQARLIGLVEELKPLLPAKTQALNDILQRQHTVFSLSAEIVNWAARWRGDKALNLIRQHYDPAFSSLKADLLVLHHDVVADYQKKSDELNTATRATLVNTALAFAMMLITGIGLTGRFSLYHFSYPVSELTRVMRRLARRDYPQRIDYTQRQDEIGQMAQALEVFSDTMQKAERLERDEAITKAKAAFLANISHEIRTPMNAILGMTRQVLKHPLEAAQKQRLERIEQAGKHLHGIISDLLDFSRLDSDRMTIQKVPFTPSALVNELQIMVEQRAQQKGLSLYFSSCEALPVLSGDPLRIKQILLNYLSNAIKFSEQGEISVSLRLEYAHAQEGWLYAEVTDQGQGIAPEYQESIFSPFEQLHSLSQYHHEGTGLGLAICRRRNCCRRVVFGWTRLAAGKRH</sequence>